<comment type="similarity">
    <text evidence="1">Belongs to the 'GDSL' lipolytic enzyme family.</text>
</comment>
<dbReference type="OrthoDB" id="2141316at2759"/>
<organism evidence="4 5">
    <name type="scientific">Aulographum hederae CBS 113979</name>
    <dbReference type="NCBI Taxonomy" id="1176131"/>
    <lineage>
        <taxon>Eukaryota</taxon>
        <taxon>Fungi</taxon>
        <taxon>Dikarya</taxon>
        <taxon>Ascomycota</taxon>
        <taxon>Pezizomycotina</taxon>
        <taxon>Dothideomycetes</taxon>
        <taxon>Pleosporomycetidae</taxon>
        <taxon>Aulographales</taxon>
        <taxon>Aulographaceae</taxon>
    </lineage>
</organism>
<keyword evidence="5" id="KW-1185">Reference proteome</keyword>
<keyword evidence="3" id="KW-0732">Signal</keyword>
<sequence length="272" mass="28810">MKASLSLLACALASTVLALPVEDGTLAVRQASTGKVYLAGDSTMANLGPTSKTQGWGNALGPYLKVPFANRAIGGRSARSYTAEGRFAKIIADVKPGDYVVIEFGHNDGGSLSPIDNGRTDCFGTGNETCVGTYANQPKVVYTFNKYIQDAGKAIAKKGAYVVYSSMTPNNPYGGTTGKFAYAPSRFAEFCEDSAKAVGEMASYVDHGSYTADTFKTVGAAMTNSYFPQDHTHTSQIGAAVVADTFVRALMCSESPMKDMIKPEMAKKQECL</sequence>
<gene>
    <name evidence="4" type="ORF">K402DRAFT_327595</name>
</gene>
<dbReference type="Proteomes" id="UP000800041">
    <property type="component" value="Unassembled WGS sequence"/>
</dbReference>
<dbReference type="AlphaFoldDB" id="A0A6G1H7G9"/>
<feature type="chain" id="PRO_5026186866" evidence="3">
    <location>
        <begin position="19"/>
        <end position="272"/>
    </location>
</feature>
<evidence type="ECO:0000256" key="2">
    <source>
        <dbReference type="ARBA" id="ARBA00022801"/>
    </source>
</evidence>
<dbReference type="InterPro" id="IPR001087">
    <property type="entry name" value="GDSL"/>
</dbReference>
<dbReference type="InterPro" id="IPR037459">
    <property type="entry name" value="RhgT-like"/>
</dbReference>
<protein>
    <submittedName>
        <fullName evidence="4">Carbohydrate esterase family 12 protein</fullName>
    </submittedName>
</protein>
<evidence type="ECO:0000313" key="4">
    <source>
        <dbReference type="EMBL" id="KAF1988949.1"/>
    </source>
</evidence>
<dbReference type="EMBL" id="ML977146">
    <property type="protein sequence ID" value="KAF1988949.1"/>
    <property type="molecule type" value="Genomic_DNA"/>
</dbReference>
<proteinExistence type="inferred from homology"/>
<dbReference type="Gene3D" id="3.40.50.1110">
    <property type="entry name" value="SGNH hydrolase"/>
    <property type="match status" value="1"/>
</dbReference>
<reference evidence="4" key="1">
    <citation type="journal article" date="2020" name="Stud. Mycol.">
        <title>101 Dothideomycetes genomes: a test case for predicting lifestyles and emergence of pathogens.</title>
        <authorList>
            <person name="Haridas S."/>
            <person name="Albert R."/>
            <person name="Binder M."/>
            <person name="Bloem J."/>
            <person name="Labutti K."/>
            <person name="Salamov A."/>
            <person name="Andreopoulos B."/>
            <person name="Baker S."/>
            <person name="Barry K."/>
            <person name="Bills G."/>
            <person name="Bluhm B."/>
            <person name="Cannon C."/>
            <person name="Castanera R."/>
            <person name="Culley D."/>
            <person name="Daum C."/>
            <person name="Ezra D."/>
            <person name="Gonzalez J."/>
            <person name="Henrissat B."/>
            <person name="Kuo A."/>
            <person name="Liang C."/>
            <person name="Lipzen A."/>
            <person name="Lutzoni F."/>
            <person name="Magnuson J."/>
            <person name="Mondo S."/>
            <person name="Nolan M."/>
            <person name="Ohm R."/>
            <person name="Pangilinan J."/>
            <person name="Park H.-J."/>
            <person name="Ramirez L."/>
            <person name="Alfaro M."/>
            <person name="Sun H."/>
            <person name="Tritt A."/>
            <person name="Yoshinaga Y."/>
            <person name="Zwiers L.-H."/>
            <person name="Turgeon B."/>
            <person name="Goodwin S."/>
            <person name="Spatafora J."/>
            <person name="Crous P."/>
            <person name="Grigoriev I."/>
        </authorList>
    </citation>
    <scope>NUCLEOTIDE SEQUENCE</scope>
    <source>
        <strain evidence="4">CBS 113979</strain>
    </source>
</reference>
<name>A0A6G1H7G9_9PEZI</name>
<feature type="signal peptide" evidence="3">
    <location>
        <begin position="1"/>
        <end position="18"/>
    </location>
</feature>
<keyword evidence="2" id="KW-0378">Hydrolase</keyword>
<dbReference type="PANTHER" id="PTHR43695:SF1">
    <property type="entry name" value="RHAMNOGALACTURONAN ACETYLESTERASE"/>
    <property type="match status" value="1"/>
</dbReference>
<evidence type="ECO:0000256" key="3">
    <source>
        <dbReference type="SAM" id="SignalP"/>
    </source>
</evidence>
<dbReference type="PANTHER" id="PTHR43695">
    <property type="entry name" value="PUTATIVE (AFU_ORTHOLOGUE AFUA_2G17250)-RELATED"/>
    <property type="match status" value="1"/>
</dbReference>
<evidence type="ECO:0000256" key="1">
    <source>
        <dbReference type="ARBA" id="ARBA00008668"/>
    </source>
</evidence>
<dbReference type="InterPro" id="IPR036514">
    <property type="entry name" value="SGNH_hydro_sf"/>
</dbReference>
<evidence type="ECO:0000313" key="5">
    <source>
        <dbReference type="Proteomes" id="UP000800041"/>
    </source>
</evidence>
<accession>A0A6G1H7G9</accession>
<dbReference type="GO" id="GO:0016788">
    <property type="term" value="F:hydrolase activity, acting on ester bonds"/>
    <property type="evidence" value="ECO:0007669"/>
    <property type="project" value="InterPro"/>
</dbReference>
<dbReference type="SUPFAM" id="SSF52266">
    <property type="entry name" value="SGNH hydrolase"/>
    <property type="match status" value="1"/>
</dbReference>
<dbReference type="Pfam" id="PF00657">
    <property type="entry name" value="Lipase_GDSL"/>
    <property type="match status" value="1"/>
</dbReference>